<dbReference type="Proteomes" id="UP001153269">
    <property type="component" value="Unassembled WGS sequence"/>
</dbReference>
<organism evidence="1 2">
    <name type="scientific">Pleuronectes platessa</name>
    <name type="common">European plaice</name>
    <dbReference type="NCBI Taxonomy" id="8262"/>
    <lineage>
        <taxon>Eukaryota</taxon>
        <taxon>Metazoa</taxon>
        <taxon>Chordata</taxon>
        <taxon>Craniata</taxon>
        <taxon>Vertebrata</taxon>
        <taxon>Euteleostomi</taxon>
        <taxon>Actinopterygii</taxon>
        <taxon>Neopterygii</taxon>
        <taxon>Teleostei</taxon>
        <taxon>Neoteleostei</taxon>
        <taxon>Acanthomorphata</taxon>
        <taxon>Carangaria</taxon>
        <taxon>Pleuronectiformes</taxon>
        <taxon>Pleuronectoidei</taxon>
        <taxon>Pleuronectidae</taxon>
        <taxon>Pleuronectes</taxon>
    </lineage>
</organism>
<comment type="caution">
    <text evidence="1">The sequence shown here is derived from an EMBL/GenBank/DDBJ whole genome shotgun (WGS) entry which is preliminary data.</text>
</comment>
<evidence type="ECO:0000313" key="2">
    <source>
        <dbReference type="Proteomes" id="UP001153269"/>
    </source>
</evidence>
<dbReference type="AlphaFoldDB" id="A0A9N7W142"/>
<evidence type="ECO:0000313" key="1">
    <source>
        <dbReference type="EMBL" id="CAB1461149.1"/>
    </source>
</evidence>
<accession>A0A9N7W142</accession>
<protein>
    <submittedName>
        <fullName evidence="1">Uncharacterized protein</fullName>
    </submittedName>
</protein>
<sequence>MRAESSAFWGLICVHALVHSDHVRTVRVDLEIHFMDLLHVLVHEVKPRRQDAVLWRPGVRTRPTYLSRDSARGSTCGPSAVMVWTGRPQVLCS</sequence>
<proteinExistence type="predicted"/>
<dbReference type="EMBL" id="CADEAL010004512">
    <property type="protein sequence ID" value="CAB1461149.1"/>
    <property type="molecule type" value="Genomic_DNA"/>
</dbReference>
<reference evidence="1" key="1">
    <citation type="submission" date="2020-03" db="EMBL/GenBank/DDBJ databases">
        <authorList>
            <person name="Weist P."/>
        </authorList>
    </citation>
    <scope>NUCLEOTIDE SEQUENCE</scope>
</reference>
<gene>
    <name evidence="1" type="ORF">PLEPLA_LOCUS49024</name>
</gene>
<name>A0A9N7W142_PLEPL</name>
<keyword evidence="2" id="KW-1185">Reference proteome</keyword>